<dbReference type="EMBL" id="CAQQ02196009">
    <property type="status" value="NOT_ANNOTATED_CDS"/>
    <property type="molecule type" value="Genomic_DNA"/>
</dbReference>
<dbReference type="HOGENOM" id="CLU_036110_3_2_1"/>
<dbReference type="SUPFAM" id="SSF63829">
    <property type="entry name" value="Calcium-dependent phosphotriesterase"/>
    <property type="match status" value="1"/>
</dbReference>
<dbReference type="STRING" id="36166.T1GFB5"/>
<dbReference type="GO" id="GO:0005509">
    <property type="term" value="F:calcium ion binding"/>
    <property type="evidence" value="ECO:0007669"/>
    <property type="project" value="TreeGrafter"/>
</dbReference>
<evidence type="ECO:0000256" key="2">
    <source>
        <dbReference type="PIRSR" id="PIRSR605511-2"/>
    </source>
</evidence>
<dbReference type="PANTHER" id="PTHR10907">
    <property type="entry name" value="REGUCALCIN"/>
    <property type="match status" value="1"/>
</dbReference>
<evidence type="ECO:0000313" key="5">
    <source>
        <dbReference type="Proteomes" id="UP000015102"/>
    </source>
</evidence>
<feature type="binding site" evidence="2">
    <location>
        <position position="131"/>
    </location>
    <ligand>
        <name>substrate</name>
    </ligand>
</feature>
<dbReference type="InterPro" id="IPR013658">
    <property type="entry name" value="SGL"/>
</dbReference>
<evidence type="ECO:0000313" key="4">
    <source>
        <dbReference type="EnsemblMetazoa" id="MESCA002052-PA"/>
    </source>
</evidence>
<proteinExistence type="inferred from homology"/>
<dbReference type="PRINTS" id="PR01790">
    <property type="entry name" value="SMP30FAMILY"/>
</dbReference>
<protein>
    <recommendedName>
        <fullName evidence="3">SMP-30/Gluconolactonase/LRE-like region domain-containing protein</fullName>
    </recommendedName>
</protein>
<keyword evidence="5" id="KW-1185">Reference proteome</keyword>
<comment type="similarity">
    <text evidence="1">Belongs to the SMP-30/CGR1 family.</text>
</comment>
<comment type="cofactor">
    <cofactor evidence="2">
        <name>Zn(2+)</name>
        <dbReference type="ChEBI" id="CHEBI:29105"/>
    </cofactor>
    <text evidence="2">Binds 1 divalent metal cation per subunit.</text>
</comment>
<evidence type="ECO:0000256" key="1">
    <source>
        <dbReference type="ARBA" id="ARBA00008853"/>
    </source>
</evidence>
<keyword evidence="2" id="KW-0479">Metal-binding</keyword>
<dbReference type="GO" id="GO:0004341">
    <property type="term" value="F:gluconolactonase activity"/>
    <property type="evidence" value="ECO:0007669"/>
    <property type="project" value="TreeGrafter"/>
</dbReference>
<keyword evidence="2" id="KW-0862">Zinc</keyword>
<feature type="domain" description="SMP-30/Gluconolactonase/LRE-like region" evidence="3">
    <location>
        <begin position="35"/>
        <end position="246"/>
    </location>
</feature>
<dbReference type="OMA" id="IWMACFE"/>
<reference evidence="4" key="2">
    <citation type="submission" date="2015-06" db="UniProtKB">
        <authorList>
            <consortium name="EnsemblMetazoa"/>
        </authorList>
    </citation>
    <scope>IDENTIFICATION</scope>
</reference>
<dbReference type="EnsemblMetazoa" id="MESCA002052-RA">
    <property type="protein sequence ID" value="MESCA002052-PA"/>
    <property type="gene ID" value="MESCA002052"/>
</dbReference>
<reference evidence="5" key="1">
    <citation type="submission" date="2013-02" db="EMBL/GenBank/DDBJ databases">
        <authorList>
            <person name="Hughes D."/>
        </authorList>
    </citation>
    <scope>NUCLEOTIDE SEQUENCE</scope>
    <source>
        <strain>Durham</strain>
        <strain evidence="5">NC isolate 2 -- Noor lab</strain>
    </source>
</reference>
<name>T1GFB5_MEGSC</name>
<feature type="binding site" evidence="2">
    <location>
        <position position="37"/>
    </location>
    <ligand>
        <name>a divalent metal cation</name>
        <dbReference type="ChEBI" id="CHEBI:60240"/>
    </ligand>
</feature>
<sequence>MSPTLTIRSYIFAIFLAILSAYRIDELLDIEFNKVGESPHWDVRTQSLYMVNRCPAKLIRYDYKTNKFHQCRFNVKAQTAAFVIPIEDEPKKFAVGIDKKVAVVQWDGRSRTCRVKGYLFEVESGQNSNINSGKCDPIGRLFVGTERKMNHIGDMFKKQASHIFKYDECGKIEVIENVRIANGLAWDVNLSKMYHIDSAEFNIKVYNYDMKSGKVCDPEITFDFVQYGKPLPYGMTIDTDGNLYVAT</sequence>
<feature type="binding site" evidence="2">
    <location>
        <position position="182"/>
    </location>
    <ligand>
        <name>a divalent metal cation</name>
        <dbReference type="ChEBI" id="CHEBI:60240"/>
    </ligand>
</feature>
<evidence type="ECO:0000259" key="3">
    <source>
        <dbReference type="Pfam" id="PF08450"/>
    </source>
</evidence>
<accession>T1GFB5</accession>
<dbReference type="Gene3D" id="2.120.10.30">
    <property type="entry name" value="TolB, C-terminal domain"/>
    <property type="match status" value="1"/>
</dbReference>
<dbReference type="AlphaFoldDB" id="T1GFB5"/>
<dbReference type="InterPro" id="IPR011042">
    <property type="entry name" value="6-blade_b-propeller_TolB-like"/>
</dbReference>
<dbReference type="PANTHER" id="PTHR10907:SF66">
    <property type="entry name" value="MIP34848P1-RELATED"/>
    <property type="match status" value="1"/>
</dbReference>
<dbReference type="Proteomes" id="UP000015102">
    <property type="component" value="Unassembled WGS sequence"/>
</dbReference>
<dbReference type="GO" id="GO:0019853">
    <property type="term" value="P:L-ascorbic acid biosynthetic process"/>
    <property type="evidence" value="ECO:0007669"/>
    <property type="project" value="TreeGrafter"/>
</dbReference>
<dbReference type="Pfam" id="PF08450">
    <property type="entry name" value="SGL"/>
    <property type="match status" value="1"/>
</dbReference>
<dbReference type="InterPro" id="IPR005511">
    <property type="entry name" value="SMP-30"/>
</dbReference>
<organism evidence="4 5">
    <name type="scientific">Megaselia scalaris</name>
    <name type="common">Humpbacked fly</name>
    <name type="synonym">Phora scalaris</name>
    <dbReference type="NCBI Taxonomy" id="36166"/>
    <lineage>
        <taxon>Eukaryota</taxon>
        <taxon>Metazoa</taxon>
        <taxon>Ecdysozoa</taxon>
        <taxon>Arthropoda</taxon>
        <taxon>Hexapoda</taxon>
        <taxon>Insecta</taxon>
        <taxon>Pterygota</taxon>
        <taxon>Neoptera</taxon>
        <taxon>Endopterygota</taxon>
        <taxon>Diptera</taxon>
        <taxon>Brachycera</taxon>
        <taxon>Muscomorpha</taxon>
        <taxon>Platypezoidea</taxon>
        <taxon>Phoridae</taxon>
        <taxon>Megaseliini</taxon>
        <taxon>Megaselia</taxon>
    </lineage>
</organism>